<evidence type="ECO:0000313" key="1">
    <source>
        <dbReference type="EMBL" id="AGL00926.1"/>
    </source>
</evidence>
<accession>R4KMR9</accession>
<keyword evidence="2" id="KW-1185">Reference proteome</keyword>
<dbReference type="STRING" id="767817.Desgi_1428"/>
<dbReference type="eggNOG" id="COG1977">
    <property type="taxonomic scope" value="Bacteria"/>
</dbReference>
<dbReference type="InterPro" id="IPR012675">
    <property type="entry name" value="Beta-grasp_dom_sf"/>
</dbReference>
<dbReference type="KEGG" id="dgi:Desgi_1428"/>
<dbReference type="OrthoDB" id="2112016at2"/>
<dbReference type="AlphaFoldDB" id="R4KMR9"/>
<name>R4KMR9_9FIRM</name>
<organism evidence="1 2">
    <name type="scientific">Desulfoscipio gibsoniae DSM 7213</name>
    <dbReference type="NCBI Taxonomy" id="767817"/>
    <lineage>
        <taxon>Bacteria</taxon>
        <taxon>Bacillati</taxon>
        <taxon>Bacillota</taxon>
        <taxon>Clostridia</taxon>
        <taxon>Eubacteriales</taxon>
        <taxon>Desulfallaceae</taxon>
        <taxon>Desulfoscipio</taxon>
    </lineage>
</organism>
<dbReference type="HOGENOM" id="CLU_2408451_0_0_9"/>
<protein>
    <recommendedName>
        <fullName evidence="3">MoaD family protein</fullName>
    </recommendedName>
</protein>
<dbReference type="Gene3D" id="3.10.20.30">
    <property type="match status" value="1"/>
</dbReference>
<dbReference type="EMBL" id="CP003273">
    <property type="protein sequence ID" value="AGL00926.1"/>
    <property type="molecule type" value="Genomic_DNA"/>
</dbReference>
<dbReference type="Proteomes" id="UP000013520">
    <property type="component" value="Chromosome"/>
</dbReference>
<dbReference type="CDD" id="cd17040">
    <property type="entry name" value="Ubl_MoaD_like"/>
    <property type="match status" value="1"/>
</dbReference>
<dbReference type="InterPro" id="IPR016155">
    <property type="entry name" value="Mopterin_synth/thiamin_S_b"/>
</dbReference>
<gene>
    <name evidence="1" type="ORF">Desgi_1428</name>
</gene>
<evidence type="ECO:0008006" key="3">
    <source>
        <dbReference type="Google" id="ProtNLM"/>
    </source>
</evidence>
<sequence>MAIYVKFMSYLSNITGTSEYHIKNPCKTMEDVMEHLMDQFPDLREELFDEFGDIGYIYQIILNGRRILWPGEKEISVLPGDEILFLAFLGGG</sequence>
<evidence type="ECO:0000313" key="2">
    <source>
        <dbReference type="Proteomes" id="UP000013520"/>
    </source>
</evidence>
<reference evidence="1 2" key="1">
    <citation type="submission" date="2012-01" db="EMBL/GenBank/DDBJ databases">
        <title>Complete sequence of Desulfotomaculum gibsoniae DSM 7213.</title>
        <authorList>
            <consortium name="US DOE Joint Genome Institute"/>
            <person name="Lucas S."/>
            <person name="Han J."/>
            <person name="Lapidus A."/>
            <person name="Cheng J.-F."/>
            <person name="Goodwin L."/>
            <person name="Pitluck S."/>
            <person name="Peters L."/>
            <person name="Ovchinnikova G."/>
            <person name="Teshima H."/>
            <person name="Detter J.C."/>
            <person name="Han C."/>
            <person name="Tapia R."/>
            <person name="Land M."/>
            <person name="Hauser L."/>
            <person name="Kyrpides N."/>
            <person name="Ivanova N."/>
            <person name="Pagani I."/>
            <person name="Parshina S."/>
            <person name="Plugge C."/>
            <person name="Muyzer G."/>
            <person name="Kuever J."/>
            <person name="Ivanova A."/>
            <person name="Nazina T."/>
            <person name="Klenk H.-P."/>
            <person name="Brambilla E."/>
            <person name="Spring S."/>
            <person name="Stams A.F."/>
            <person name="Woyke T."/>
        </authorList>
    </citation>
    <scope>NUCLEOTIDE SEQUENCE [LARGE SCALE GENOMIC DNA]</scope>
    <source>
        <strain evidence="1 2">DSM 7213</strain>
    </source>
</reference>
<dbReference type="SUPFAM" id="SSF54285">
    <property type="entry name" value="MoaD/ThiS"/>
    <property type="match status" value="1"/>
</dbReference>
<dbReference type="RefSeq" id="WP_006522715.1">
    <property type="nucleotide sequence ID" value="NC_021184.1"/>
</dbReference>
<proteinExistence type="predicted"/>